<dbReference type="Proteomes" id="UP000658278">
    <property type="component" value="Unassembled WGS sequence"/>
</dbReference>
<feature type="transmembrane region" description="Helical" evidence="1">
    <location>
        <begin position="312"/>
        <end position="334"/>
    </location>
</feature>
<name>A0A934R9S9_9BACT</name>
<reference evidence="3" key="1">
    <citation type="submission" date="2021-01" db="EMBL/GenBank/DDBJ databases">
        <title>Modified the classification status of verrucomicrobia.</title>
        <authorList>
            <person name="Feng X."/>
        </authorList>
    </citation>
    <scope>NUCLEOTIDE SEQUENCE</scope>
    <source>
        <strain evidence="3">KCTC 22201</strain>
    </source>
</reference>
<dbReference type="RefSeq" id="WP_200278466.1">
    <property type="nucleotide sequence ID" value="NZ_JAENII010000005.1"/>
</dbReference>
<protein>
    <submittedName>
        <fullName evidence="3">DUF418 domain-containing protein</fullName>
    </submittedName>
</protein>
<dbReference type="InterPro" id="IPR052529">
    <property type="entry name" value="Bact_Transport_Assoc"/>
</dbReference>
<feature type="transmembrane region" description="Helical" evidence="1">
    <location>
        <begin position="196"/>
        <end position="222"/>
    </location>
</feature>
<evidence type="ECO:0000259" key="2">
    <source>
        <dbReference type="Pfam" id="PF04235"/>
    </source>
</evidence>
<dbReference type="PANTHER" id="PTHR30590">
    <property type="entry name" value="INNER MEMBRANE PROTEIN"/>
    <property type="match status" value="1"/>
</dbReference>
<feature type="transmembrane region" description="Helical" evidence="1">
    <location>
        <begin position="340"/>
        <end position="361"/>
    </location>
</feature>
<keyword evidence="1" id="KW-0812">Transmembrane</keyword>
<dbReference type="PANTHER" id="PTHR30590:SF2">
    <property type="entry name" value="INNER MEMBRANE PROTEIN"/>
    <property type="match status" value="1"/>
</dbReference>
<sequence length="384" mass="42585">MDILRGMAVLGILLMNIQSFGLVQAAYENPFHAGPLDPVDHAAWSLTHYLVSGRAISTFAMLFGAGIILSTRREDEAGLSSAPKFYKRYAILAGIGLLHAYFLWFGDILFSYAITGFIVYLMRRIRVWLQVAIGLVSILGSILFNTFLFEFLGQFPDSADYLDELWYPGPEAIQAEIAAVTGPWQGWFLHNAKTAAVLQFFALPFGLAQFCGGLMLIGMALLRTGFFEMKWAPIHYLTGALTGILTGFLLTRSPASIAAINDGHHSAWAYLLGECSAPLMAFGFMCLVIRLLQKQHPPRWLASFAPAGRMALTLYLSQSLIGYLLFTGAGLGLFEKLGHAELLVLALAIFGLQMAFAHLWLKRFKLGPLEWLWRRMSYGKLRTA</sequence>
<keyword evidence="1" id="KW-0472">Membrane</keyword>
<comment type="caution">
    <text evidence="3">The sequence shown here is derived from an EMBL/GenBank/DDBJ whole genome shotgun (WGS) entry which is preliminary data.</text>
</comment>
<keyword evidence="4" id="KW-1185">Reference proteome</keyword>
<dbReference type="Pfam" id="PF04235">
    <property type="entry name" value="DUF418"/>
    <property type="match status" value="1"/>
</dbReference>
<proteinExistence type="predicted"/>
<feature type="transmembrane region" description="Helical" evidence="1">
    <location>
        <begin position="234"/>
        <end position="255"/>
    </location>
</feature>
<keyword evidence="1" id="KW-1133">Transmembrane helix</keyword>
<dbReference type="AlphaFoldDB" id="A0A934R9S9"/>
<feature type="transmembrane region" description="Helical" evidence="1">
    <location>
        <begin position="89"/>
        <end position="122"/>
    </location>
</feature>
<accession>A0A934R9S9</accession>
<feature type="domain" description="DUF418" evidence="2">
    <location>
        <begin position="222"/>
        <end position="380"/>
    </location>
</feature>
<feature type="transmembrane region" description="Helical" evidence="1">
    <location>
        <begin position="49"/>
        <end position="69"/>
    </location>
</feature>
<feature type="transmembrane region" description="Helical" evidence="1">
    <location>
        <begin position="128"/>
        <end position="153"/>
    </location>
</feature>
<evidence type="ECO:0000313" key="4">
    <source>
        <dbReference type="Proteomes" id="UP000658278"/>
    </source>
</evidence>
<organism evidence="3 4">
    <name type="scientific">Haloferula rosea</name>
    <dbReference type="NCBI Taxonomy" id="490093"/>
    <lineage>
        <taxon>Bacteria</taxon>
        <taxon>Pseudomonadati</taxon>
        <taxon>Verrucomicrobiota</taxon>
        <taxon>Verrucomicrobiia</taxon>
        <taxon>Verrucomicrobiales</taxon>
        <taxon>Verrucomicrobiaceae</taxon>
        <taxon>Haloferula</taxon>
    </lineage>
</organism>
<feature type="transmembrane region" description="Helical" evidence="1">
    <location>
        <begin position="267"/>
        <end position="292"/>
    </location>
</feature>
<evidence type="ECO:0000313" key="3">
    <source>
        <dbReference type="EMBL" id="MBK1827017.1"/>
    </source>
</evidence>
<dbReference type="InterPro" id="IPR007349">
    <property type="entry name" value="DUF418"/>
</dbReference>
<evidence type="ECO:0000256" key="1">
    <source>
        <dbReference type="SAM" id="Phobius"/>
    </source>
</evidence>
<gene>
    <name evidence="3" type="ORF">JIN81_08300</name>
</gene>
<dbReference type="EMBL" id="JAENII010000005">
    <property type="protein sequence ID" value="MBK1827017.1"/>
    <property type="molecule type" value="Genomic_DNA"/>
</dbReference>